<gene>
    <name evidence="2" type="ORF">SDC9_180969</name>
</gene>
<keyword evidence="1" id="KW-0812">Transmembrane</keyword>
<proteinExistence type="predicted"/>
<dbReference type="EMBL" id="VSSQ01086006">
    <property type="protein sequence ID" value="MPN33481.1"/>
    <property type="molecule type" value="Genomic_DNA"/>
</dbReference>
<protein>
    <submittedName>
        <fullName evidence="2">Uncharacterized protein</fullName>
    </submittedName>
</protein>
<evidence type="ECO:0000256" key="1">
    <source>
        <dbReference type="SAM" id="Phobius"/>
    </source>
</evidence>
<sequence>MFAGSAGAVVSGAAIVLIVGIISIIFAILEIIAAVKAYGWVSYCLPIVGKWASNLSHENE</sequence>
<keyword evidence="1" id="KW-0472">Membrane</keyword>
<organism evidence="2">
    <name type="scientific">bioreactor metagenome</name>
    <dbReference type="NCBI Taxonomy" id="1076179"/>
    <lineage>
        <taxon>unclassified sequences</taxon>
        <taxon>metagenomes</taxon>
        <taxon>ecological metagenomes</taxon>
    </lineage>
</organism>
<accession>A0A645H366</accession>
<keyword evidence="1" id="KW-1133">Transmembrane helix</keyword>
<feature type="transmembrane region" description="Helical" evidence="1">
    <location>
        <begin position="6"/>
        <end position="29"/>
    </location>
</feature>
<comment type="caution">
    <text evidence="2">The sequence shown here is derived from an EMBL/GenBank/DDBJ whole genome shotgun (WGS) entry which is preliminary data.</text>
</comment>
<reference evidence="2" key="1">
    <citation type="submission" date="2019-08" db="EMBL/GenBank/DDBJ databases">
        <authorList>
            <person name="Kucharzyk K."/>
            <person name="Murdoch R.W."/>
            <person name="Higgins S."/>
            <person name="Loffler F."/>
        </authorList>
    </citation>
    <scope>NUCLEOTIDE SEQUENCE</scope>
</reference>
<dbReference type="AlphaFoldDB" id="A0A645H366"/>
<evidence type="ECO:0000313" key="2">
    <source>
        <dbReference type="EMBL" id="MPN33481.1"/>
    </source>
</evidence>
<name>A0A645H366_9ZZZZ</name>